<dbReference type="Pfam" id="PF12158">
    <property type="entry name" value="DUF3592"/>
    <property type="match status" value="1"/>
</dbReference>
<evidence type="ECO:0000313" key="4">
    <source>
        <dbReference type="Proteomes" id="UP000011615"/>
    </source>
</evidence>
<dbReference type="InterPro" id="IPR021994">
    <property type="entry name" value="DUF3592"/>
</dbReference>
<gene>
    <name evidence="3" type="ORF">C476_16675</name>
</gene>
<dbReference type="EMBL" id="AOIT01000069">
    <property type="protein sequence ID" value="ELZ16985.1"/>
    <property type="molecule type" value="Genomic_DNA"/>
</dbReference>
<accession>M0C1A0</accession>
<dbReference type="AlphaFoldDB" id="M0C1A0"/>
<protein>
    <recommendedName>
        <fullName evidence="2">DUF3592 domain-containing protein</fullName>
    </recommendedName>
</protein>
<organism evidence="3 4">
    <name type="scientific">Natrinema limicola JCM 13563</name>
    <dbReference type="NCBI Taxonomy" id="1230457"/>
    <lineage>
        <taxon>Archaea</taxon>
        <taxon>Methanobacteriati</taxon>
        <taxon>Methanobacteriota</taxon>
        <taxon>Stenosarchaea group</taxon>
        <taxon>Halobacteria</taxon>
        <taxon>Halobacteriales</taxon>
        <taxon>Natrialbaceae</taxon>
        <taxon>Natrinema</taxon>
    </lineage>
</organism>
<dbReference type="PATRIC" id="fig|1230457.4.peg.3340"/>
<feature type="transmembrane region" description="Helical" evidence="1">
    <location>
        <begin position="237"/>
        <end position="261"/>
    </location>
</feature>
<feature type="transmembrane region" description="Helical" evidence="1">
    <location>
        <begin position="309"/>
        <end position="327"/>
    </location>
</feature>
<feature type="domain" description="DUF3592" evidence="2">
    <location>
        <begin position="47"/>
        <end position="132"/>
    </location>
</feature>
<dbReference type="STRING" id="1230457.C476_16675"/>
<dbReference type="eggNOG" id="arCOG08111">
    <property type="taxonomic scope" value="Archaea"/>
</dbReference>
<comment type="caution">
    <text evidence="3">The sequence shown here is derived from an EMBL/GenBank/DDBJ whole genome shotgun (WGS) entry which is preliminary data.</text>
</comment>
<sequence>MNISVRGTPVAVTAGTVIFTVIGLALVGYGGYDYVQQTQTVDDSVEVEATIVETSVTEVESGRSGIKYDTHTEFTYRYQGTEYRSDQIVPGSFDETYDTRREAESALEPYEDGDTVTAYVDPDAPGEGFLEQRTSQGPLQFMAIGGLLLLVTTLDAVGTRKPGQGTDLQPVDRHEQQRYSTLFGVDRETVNRVSKQLMAGAVAVLPLSLGGVVLVLLGTESGSGTGSDLQVTLLDPVGFLLGTAFFAVLVLLVSVLLYGVWSFTEYRRLRDRIPEPRPPSPFKHPTRLVTILLGNHDLDTYGKRVQRTGFAFVVALFFTVVILQLLVF</sequence>
<dbReference type="Proteomes" id="UP000011615">
    <property type="component" value="Unassembled WGS sequence"/>
</dbReference>
<keyword evidence="1" id="KW-1133">Transmembrane helix</keyword>
<dbReference type="OrthoDB" id="186649at2157"/>
<evidence type="ECO:0000313" key="3">
    <source>
        <dbReference type="EMBL" id="ELZ16985.1"/>
    </source>
</evidence>
<keyword evidence="1" id="KW-0472">Membrane</keyword>
<evidence type="ECO:0000259" key="2">
    <source>
        <dbReference type="Pfam" id="PF12158"/>
    </source>
</evidence>
<evidence type="ECO:0000256" key="1">
    <source>
        <dbReference type="SAM" id="Phobius"/>
    </source>
</evidence>
<feature type="transmembrane region" description="Helical" evidence="1">
    <location>
        <begin position="12"/>
        <end position="32"/>
    </location>
</feature>
<proteinExistence type="predicted"/>
<reference evidence="3 4" key="1">
    <citation type="journal article" date="2014" name="PLoS Genet.">
        <title>Phylogenetically driven sequencing of extremely halophilic archaea reveals strategies for static and dynamic osmo-response.</title>
        <authorList>
            <person name="Becker E.A."/>
            <person name="Seitzer P.M."/>
            <person name="Tritt A."/>
            <person name="Larsen D."/>
            <person name="Krusor M."/>
            <person name="Yao A.I."/>
            <person name="Wu D."/>
            <person name="Madern D."/>
            <person name="Eisen J.A."/>
            <person name="Darling A.E."/>
            <person name="Facciotti M.T."/>
        </authorList>
    </citation>
    <scope>NUCLEOTIDE SEQUENCE [LARGE SCALE GENOMIC DNA]</scope>
    <source>
        <strain evidence="3 4">JCM 13563</strain>
    </source>
</reference>
<keyword evidence="4" id="KW-1185">Reference proteome</keyword>
<dbReference type="RefSeq" id="WP_008014959.1">
    <property type="nucleotide sequence ID" value="NZ_AOIT01000069.1"/>
</dbReference>
<feature type="transmembrane region" description="Helical" evidence="1">
    <location>
        <begin position="197"/>
        <end position="217"/>
    </location>
</feature>
<name>M0C1A0_9EURY</name>
<keyword evidence="1" id="KW-0812">Transmembrane</keyword>